<dbReference type="EMBL" id="JAVDWU010000001">
    <property type="protein sequence ID" value="MDR7148557.1"/>
    <property type="molecule type" value="Genomic_DNA"/>
</dbReference>
<evidence type="ECO:0000313" key="2">
    <source>
        <dbReference type="EMBL" id="MDR7148557.1"/>
    </source>
</evidence>
<evidence type="ECO:0000313" key="3">
    <source>
        <dbReference type="Proteomes" id="UP001265700"/>
    </source>
</evidence>
<gene>
    <name evidence="2" type="ORF">J2W49_000485</name>
</gene>
<feature type="region of interest" description="Disordered" evidence="1">
    <location>
        <begin position="1"/>
        <end position="55"/>
    </location>
</feature>
<accession>A0ABU1WH08</accession>
<evidence type="ECO:0000256" key="1">
    <source>
        <dbReference type="SAM" id="MobiDB-lite"/>
    </source>
</evidence>
<keyword evidence="3" id="KW-1185">Reference proteome</keyword>
<reference evidence="2 3" key="1">
    <citation type="submission" date="2023-07" db="EMBL/GenBank/DDBJ databases">
        <title>Sorghum-associated microbial communities from plants grown in Nebraska, USA.</title>
        <authorList>
            <person name="Schachtman D."/>
        </authorList>
    </citation>
    <scope>NUCLEOTIDE SEQUENCE [LARGE SCALE GENOMIC DNA]</scope>
    <source>
        <strain evidence="2 3">4249</strain>
    </source>
</reference>
<protein>
    <submittedName>
        <fullName evidence="2">Uncharacterized protein</fullName>
    </submittedName>
</protein>
<name>A0ABU1WH08_9BURK</name>
<feature type="compositionally biased region" description="Low complexity" evidence="1">
    <location>
        <begin position="18"/>
        <end position="27"/>
    </location>
</feature>
<sequence>MIELANAPRPKPLPAATPPLAGQPAAAAERELPANPVRVIPRVQSKPITAFGQRP</sequence>
<proteinExistence type="predicted"/>
<comment type="caution">
    <text evidence="2">The sequence shown here is derived from an EMBL/GenBank/DDBJ whole genome shotgun (WGS) entry which is preliminary data.</text>
</comment>
<dbReference type="Proteomes" id="UP001265700">
    <property type="component" value="Unassembled WGS sequence"/>
</dbReference>
<organism evidence="2 3">
    <name type="scientific">Hydrogenophaga palleronii</name>
    <dbReference type="NCBI Taxonomy" id="65655"/>
    <lineage>
        <taxon>Bacteria</taxon>
        <taxon>Pseudomonadati</taxon>
        <taxon>Pseudomonadota</taxon>
        <taxon>Betaproteobacteria</taxon>
        <taxon>Burkholderiales</taxon>
        <taxon>Comamonadaceae</taxon>
        <taxon>Hydrogenophaga</taxon>
    </lineage>
</organism>